<keyword evidence="3" id="KW-0862">Zinc</keyword>
<dbReference type="PROSITE" id="PS50089">
    <property type="entry name" value="ZF_RING_2"/>
    <property type="match status" value="1"/>
</dbReference>
<evidence type="ECO:0000256" key="5">
    <source>
        <dbReference type="SAM" id="MobiDB-lite"/>
    </source>
</evidence>
<reference evidence="7 8" key="1">
    <citation type="journal article" date="2019" name="Proc. Natl. Acad. Sci. U.S.A.">
        <title>Regulatory changes in pterin and carotenoid genes underlie balanced color polymorphisms in the wall lizard.</title>
        <authorList>
            <person name="Andrade P."/>
            <person name="Pinho C."/>
            <person name="Perez I de Lanuza G."/>
            <person name="Afonso S."/>
            <person name="Brejcha J."/>
            <person name="Rubin C.J."/>
            <person name="Wallerman O."/>
            <person name="Pereira P."/>
            <person name="Sabatino S.J."/>
            <person name="Bellati A."/>
            <person name="Pellitteri-Rosa D."/>
            <person name="Bosakova Z."/>
            <person name="Bunikis I."/>
            <person name="Carretero M.A."/>
            <person name="Feiner N."/>
            <person name="Marsik P."/>
            <person name="Pauperio F."/>
            <person name="Salvi D."/>
            <person name="Soler L."/>
            <person name="While G.M."/>
            <person name="Uller T."/>
            <person name="Font E."/>
            <person name="Andersson L."/>
            <person name="Carneiro M."/>
        </authorList>
    </citation>
    <scope>NUCLEOTIDE SEQUENCE</scope>
</reference>
<dbReference type="InterPro" id="IPR001841">
    <property type="entry name" value="Znf_RING"/>
</dbReference>
<sequence>MEQEASASGPQQPACKEEAPSAEPGALDCVICFTPYDRLFRLPKELSCGHIFCLECLARINVSSEDVNALTCPICRAPTAFPSRKGLPGLPTRCDLLEILTAAIRGHVASIWRNMP</sequence>
<evidence type="ECO:0000313" key="7">
    <source>
        <dbReference type="Ensembl" id="ENSPMRP00000013762.1"/>
    </source>
</evidence>
<organism evidence="7 8">
    <name type="scientific">Podarcis muralis</name>
    <name type="common">Wall lizard</name>
    <name type="synonym">Lacerta muralis</name>
    <dbReference type="NCBI Taxonomy" id="64176"/>
    <lineage>
        <taxon>Eukaryota</taxon>
        <taxon>Metazoa</taxon>
        <taxon>Chordata</taxon>
        <taxon>Craniata</taxon>
        <taxon>Vertebrata</taxon>
        <taxon>Euteleostomi</taxon>
        <taxon>Lepidosauria</taxon>
        <taxon>Squamata</taxon>
        <taxon>Bifurcata</taxon>
        <taxon>Unidentata</taxon>
        <taxon>Episquamata</taxon>
        <taxon>Laterata</taxon>
        <taxon>Lacertibaenia</taxon>
        <taxon>Lacertidae</taxon>
        <taxon>Podarcis</taxon>
    </lineage>
</organism>
<accession>A0A670IRE3</accession>
<protein>
    <recommendedName>
        <fullName evidence="6">RING-type domain-containing protein</fullName>
    </recommendedName>
</protein>
<dbReference type="InterPro" id="IPR051435">
    <property type="entry name" value="RING_finger_E3_ubiq-ligases"/>
</dbReference>
<reference evidence="7" key="3">
    <citation type="submission" date="2025-09" db="UniProtKB">
        <authorList>
            <consortium name="Ensembl"/>
        </authorList>
    </citation>
    <scope>IDENTIFICATION</scope>
</reference>
<feature type="domain" description="RING-type" evidence="6">
    <location>
        <begin position="29"/>
        <end position="76"/>
    </location>
</feature>
<dbReference type="PANTHER" id="PTHR22791">
    <property type="entry name" value="RING-TYPE DOMAIN-CONTAINING PROTEIN"/>
    <property type="match status" value="1"/>
</dbReference>
<evidence type="ECO:0000256" key="2">
    <source>
        <dbReference type="ARBA" id="ARBA00022771"/>
    </source>
</evidence>
<reference evidence="7" key="2">
    <citation type="submission" date="2025-08" db="UniProtKB">
        <authorList>
            <consortium name="Ensembl"/>
        </authorList>
    </citation>
    <scope>IDENTIFICATION</scope>
</reference>
<dbReference type="Gene3D" id="3.30.40.10">
    <property type="entry name" value="Zinc/RING finger domain, C3HC4 (zinc finger)"/>
    <property type="match status" value="1"/>
</dbReference>
<dbReference type="GO" id="GO:0008270">
    <property type="term" value="F:zinc ion binding"/>
    <property type="evidence" value="ECO:0007669"/>
    <property type="project" value="UniProtKB-KW"/>
</dbReference>
<dbReference type="PROSITE" id="PS00518">
    <property type="entry name" value="ZF_RING_1"/>
    <property type="match status" value="1"/>
</dbReference>
<dbReference type="AlphaFoldDB" id="A0A670IRE3"/>
<dbReference type="GO" id="GO:0016567">
    <property type="term" value="P:protein ubiquitination"/>
    <property type="evidence" value="ECO:0007669"/>
    <property type="project" value="TreeGrafter"/>
</dbReference>
<dbReference type="GeneTree" id="ENSGT01120000273794"/>
<dbReference type="Ensembl" id="ENSPMRT00000014705.1">
    <property type="protein sequence ID" value="ENSPMRP00000013762.1"/>
    <property type="gene ID" value="ENSPMRG00000009230.1"/>
</dbReference>
<feature type="compositionally biased region" description="Polar residues" evidence="5">
    <location>
        <begin position="1"/>
        <end position="11"/>
    </location>
</feature>
<dbReference type="SMART" id="SM00184">
    <property type="entry name" value="RING"/>
    <property type="match status" value="1"/>
</dbReference>
<dbReference type="SUPFAM" id="SSF57850">
    <property type="entry name" value="RING/U-box"/>
    <property type="match status" value="1"/>
</dbReference>
<proteinExistence type="predicted"/>
<evidence type="ECO:0000256" key="4">
    <source>
        <dbReference type="PROSITE-ProRule" id="PRU00175"/>
    </source>
</evidence>
<keyword evidence="2 4" id="KW-0863">Zinc-finger</keyword>
<evidence type="ECO:0000256" key="1">
    <source>
        <dbReference type="ARBA" id="ARBA00022723"/>
    </source>
</evidence>
<evidence type="ECO:0000259" key="6">
    <source>
        <dbReference type="PROSITE" id="PS50089"/>
    </source>
</evidence>
<dbReference type="InterPro" id="IPR013083">
    <property type="entry name" value="Znf_RING/FYVE/PHD"/>
</dbReference>
<evidence type="ECO:0000256" key="3">
    <source>
        <dbReference type="ARBA" id="ARBA00022833"/>
    </source>
</evidence>
<dbReference type="Proteomes" id="UP000472272">
    <property type="component" value="Chromosome 2"/>
</dbReference>
<dbReference type="Pfam" id="PF13639">
    <property type="entry name" value="zf-RING_2"/>
    <property type="match status" value="1"/>
</dbReference>
<feature type="region of interest" description="Disordered" evidence="5">
    <location>
        <begin position="1"/>
        <end position="22"/>
    </location>
</feature>
<dbReference type="InterPro" id="IPR017907">
    <property type="entry name" value="Znf_RING_CS"/>
</dbReference>
<dbReference type="PANTHER" id="PTHR22791:SF1">
    <property type="entry name" value="RING FINGER PROTEIN 225"/>
    <property type="match status" value="1"/>
</dbReference>
<dbReference type="GO" id="GO:0061630">
    <property type="term" value="F:ubiquitin protein ligase activity"/>
    <property type="evidence" value="ECO:0007669"/>
    <property type="project" value="TreeGrafter"/>
</dbReference>
<evidence type="ECO:0000313" key="8">
    <source>
        <dbReference type="Proteomes" id="UP000472272"/>
    </source>
</evidence>
<keyword evidence="1" id="KW-0479">Metal-binding</keyword>
<keyword evidence="8" id="KW-1185">Reference proteome</keyword>
<name>A0A670IRE3_PODMU</name>
<dbReference type="OMA" id="ASIWRNM"/>